<dbReference type="Proteomes" id="UP000192923">
    <property type="component" value="Unassembled WGS sequence"/>
</dbReference>
<accession>A0A1Y6D3Z4</accession>
<gene>
    <name evidence="2" type="ORF">SAMN02949497_2618</name>
</gene>
<evidence type="ECO:0000256" key="1">
    <source>
        <dbReference type="SAM" id="MobiDB-lite"/>
    </source>
</evidence>
<protein>
    <submittedName>
        <fullName evidence="2">Uncharacterized protein</fullName>
    </submittedName>
</protein>
<organism evidence="2 3">
    <name type="scientific">Methylomagnum ishizawai</name>
    <dbReference type="NCBI Taxonomy" id="1760988"/>
    <lineage>
        <taxon>Bacteria</taxon>
        <taxon>Pseudomonadati</taxon>
        <taxon>Pseudomonadota</taxon>
        <taxon>Gammaproteobacteria</taxon>
        <taxon>Methylococcales</taxon>
        <taxon>Methylococcaceae</taxon>
        <taxon>Methylomagnum</taxon>
    </lineage>
</organism>
<sequence length="81" mass="8726">MAFAECLPGADLHTAQPSPHNDLETAAMNPDYREPQESSPAAGLAATPRDSGLPEDECFYRIPAPPVPGKIAWSLNPWLPE</sequence>
<evidence type="ECO:0000313" key="3">
    <source>
        <dbReference type="Proteomes" id="UP000192923"/>
    </source>
</evidence>
<name>A0A1Y6D3Z4_9GAMM</name>
<dbReference type="AlphaFoldDB" id="A0A1Y6D3Z4"/>
<proteinExistence type="predicted"/>
<evidence type="ECO:0000313" key="2">
    <source>
        <dbReference type="EMBL" id="SMF95262.1"/>
    </source>
</evidence>
<dbReference type="EMBL" id="FXAM01000001">
    <property type="protein sequence ID" value="SMF95262.1"/>
    <property type="molecule type" value="Genomic_DNA"/>
</dbReference>
<dbReference type="STRING" id="1760988.SAMN02949497_2618"/>
<keyword evidence="3" id="KW-1185">Reference proteome</keyword>
<feature type="region of interest" description="Disordered" evidence="1">
    <location>
        <begin position="1"/>
        <end position="54"/>
    </location>
</feature>
<reference evidence="2 3" key="1">
    <citation type="submission" date="2016-12" db="EMBL/GenBank/DDBJ databases">
        <authorList>
            <person name="Song W.-J."/>
            <person name="Kurnit D.M."/>
        </authorList>
    </citation>
    <scope>NUCLEOTIDE SEQUENCE [LARGE SCALE GENOMIC DNA]</scope>
    <source>
        <strain evidence="2 3">175</strain>
    </source>
</reference>